<feature type="chain" id="PRO_5042812961" evidence="1">
    <location>
        <begin position="20"/>
        <end position="273"/>
    </location>
</feature>
<keyword evidence="3" id="KW-1185">Reference proteome</keyword>
<comment type="caution">
    <text evidence="2">The sequence shown here is derived from an EMBL/GenBank/DDBJ whole genome shotgun (WGS) entry which is preliminary data.</text>
</comment>
<dbReference type="AlphaFoldDB" id="A0AAN8JVM2"/>
<evidence type="ECO:0000256" key="1">
    <source>
        <dbReference type="SAM" id="SignalP"/>
    </source>
</evidence>
<name>A0AAN8JVM2_PATCE</name>
<accession>A0AAN8JVM2</accession>
<evidence type="ECO:0000313" key="2">
    <source>
        <dbReference type="EMBL" id="KAK6183640.1"/>
    </source>
</evidence>
<sequence>MAMITIGFILLGLVLPSHGQVYQPRDITNAEFLQYYISGAALSYQIDVKKCQPEPGRNNITLYSFSEDIDHGYVTVIKDAQWEMNFGVERQVNGQRLNLTGPAFRYTGFSLDNTGEAIIGFNDVNPVNNKNLAQAEIYCHMDQGDTSGLRIVATSPPGTALANFVQLQTAVNVGYSLYYAIDIYRCKPVVSTSDHQWIAGRLTGTRYDPDGNIVFTVQTTGLGFITVFNVKVKPDNSVTIKLYVYSKASKSSFENQDKNCTLGTQDTVRIFRQ</sequence>
<keyword evidence="1" id="KW-0732">Signal</keyword>
<feature type="signal peptide" evidence="1">
    <location>
        <begin position="1"/>
        <end position="19"/>
    </location>
</feature>
<reference evidence="2 3" key="1">
    <citation type="submission" date="2024-01" db="EMBL/GenBank/DDBJ databases">
        <title>The genome of the rayed Mediterranean limpet Patella caerulea (Linnaeus, 1758).</title>
        <authorList>
            <person name="Anh-Thu Weber A."/>
            <person name="Halstead-Nussloch G."/>
        </authorList>
    </citation>
    <scope>NUCLEOTIDE SEQUENCE [LARGE SCALE GENOMIC DNA]</scope>
    <source>
        <strain evidence="2">AATW-2023a</strain>
        <tissue evidence="2">Whole specimen</tissue>
    </source>
</reference>
<organism evidence="2 3">
    <name type="scientific">Patella caerulea</name>
    <name type="common">Rayed Mediterranean limpet</name>
    <dbReference type="NCBI Taxonomy" id="87958"/>
    <lineage>
        <taxon>Eukaryota</taxon>
        <taxon>Metazoa</taxon>
        <taxon>Spiralia</taxon>
        <taxon>Lophotrochozoa</taxon>
        <taxon>Mollusca</taxon>
        <taxon>Gastropoda</taxon>
        <taxon>Patellogastropoda</taxon>
        <taxon>Patelloidea</taxon>
        <taxon>Patellidae</taxon>
        <taxon>Patella</taxon>
    </lineage>
</organism>
<dbReference type="EMBL" id="JAZGQO010000007">
    <property type="protein sequence ID" value="KAK6183640.1"/>
    <property type="molecule type" value="Genomic_DNA"/>
</dbReference>
<protein>
    <submittedName>
        <fullName evidence="2">Uncharacterized protein</fullName>
    </submittedName>
</protein>
<proteinExistence type="predicted"/>
<gene>
    <name evidence="2" type="ORF">SNE40_011076</name>
</gene>
<dbReference type="Proteomes" id="UP001347796">
    <property type="component" value="Unassembled WGS sequence"/>
</dbReference>
<evidence type="ECO:0000313" key="3">
    <source>
        <dbReference type="Proteomes" id="UP001347796"/>
    </source>
</evidence>